<dbReference type="AlphaFoldDB" id="A0A9X2DXI7"/>
<keyword evidence="3" id="KW-1185">Reference proteome</keyword>
<dbReference type="InterPro" id="IPR001387">
    <property type="entry name" value="Cro/C1-type_HTH"/>
</dbReference>
<gene>
    <name evidence="2" type="ORF">NB037_03215</name>
</gene>
<evidence type="ECO:0000313" key="2">
    <source>
        <dbReference type="EMBL" id="MCM6761418.1"/>
    </source>
</evidence>
<dbReference type="Proteomes" id="UP001155240">
    <property type="component" value="Unassembled WGS sequence"/>
</dbReference>
<dbReference type="EMBL" id="JAMRYM010000005">
    <property type="protein sequence ID" value="MCM6761418.1"/>
    <property type="molecule type" value="Genomic_DNA"/>
</dbReference>
<evidence type="ECO:0000259" key="1">
    <source>
        <dbReference type="PROSITE" id="PS50943"/>
    </source>
</evidence>
<proteinExistence type="predicted"/>
<reference evidence="2" key="1">
    <citation type="submission" date="2022-06" db="EMBL/GenBank/DDBJ databases">
        <title>Whole genome shotgun sequencing (WGS) of Rathayibacter sp. ZW T2_19, isolated from stored onions (Allium cepa).</title>
        <authorList>
            <person name="Stoll D.A."/>
            <person name="Huch M."/>
        </authorList>
    </citation>
    <scope>NUCLEOTIDE SEQUENCE</scope>
    <source>
        <strain evidence="2">ZW T2_19</strain>
    </source>
</reference>
<organism evidence="2 3">
    <name type="scientific">Rathayibacter rubneri</name>
    <dbReference type="NCBI Taxonomy" id="2950106"/>
    <lineage>
        <taxon>Bacteria</taxon>
        <taxon>Bacillati</taxon>
        <taxon>Actinomycetota</taxon>
        <taxon>Actinomycetes</taxon>
        <taxon>Micrococcales</taxon>
        <taxon>Microbacteriaceae</taxon>
        <taxon>Rathayibacter</taxon>
    </lineage>
</organism>
<name>A0A9X2DXI7_9MICO</name>
<dbReference type="SMART" id="SM00530">
    <property type="entry name" value="HTH_XRE"/>
    <property type="match status" value="1"/>
</dbReference>
<dbReference type="Gene3D" id="1.10.260.40">
    <property type="entry name" value="lambda repressor-like DNA-binding domains"/>
    <property type="match status" value="1"/>
</dbReference>
<comment type="caution">
    <text evidence="2">The sequence shown here is derived from an EMBL/GenBank/DDBJ whole genome shotgun (WGS) entry which is preliminary data.</text>
</comment>
<feature type="domain" description="HTH cro/C1-type" evidence="1">
    <location>
        <begin position="34"/>
        <end position="77"/>
    </location>
</feature>
<dbReference type="PROSITE" id="PS50943">
    <property type="entry name" value="HTH_CROC1"/>
    <property type="match status" value="1"/>
</dbReference>
<dbReference type="SUPFAM" id="SSF47413">
    <property type="entry name" value="lambda repressor-like DNA-binding domains"/>
    <property type="match status" value="1"/>
</dbReference>
<dbReference type="InterPro" id="IPR010982">
    <property type="entry name" value="Lambda_DNA-bd_dom_sf"/>
</dbReference>
<dbReference type="CDD" id="cd00093">
    <property type="entry name" value="HTH_XRE"/>
    <property type="match status" value="1"/>
</dbReference>
<protein>
    <submittedName>
        <fullName evidence="2">Helix-turn-helix transcriptional regulator</fullName>
    </submittedName>
</protein>
<accession>A0A9X2DXI7</accession>
<dbReference type="GO" id="GO:0003677">
    <property type="term" value="F:DNA binding"/>
    <property type="evidence" value="ECO:0007669"/>
    <property type="project" value="InterPro"/>
</dbReference>
<sequence length="88" mass="9427">MQPTHSPSIARAALVLNRSTLDALRRAHGIESEAELARVIGVDYTTLYRVSEGKTVPSNEFMAKVAGAFPSASLDTLFTIRLPAEVAA</sequence>
<evidence type="ECO:0000313" key="3">
    <source>
        <dbReference type="Proteomes" id="UP001155240"/>
    </source>
</evidence>